<keyword evidence="5" id="KW-1185">Reference proteome</keyword>
<evidence type="ECO:0000256" key="3">
    <source>
        <dbReference type="ARBA" id="ARBA00022723"/>
    </source>
</evidence>
<name>A0A419S520_9SPHI</name>
<gene>
    <name evidence="4" type="ORF">BCY91_05960</name>
</gene>
<dbReference type="GO" id="GO:0016757">
    <property type="term" value="F:glycosyltransferase activity"/>
    <property type="evidence" value="ECO:0007669"/>
    <property type="project" value="UniProtKB-KW"/>
</dbReference>
<dbReference type="EMBL" id="MBTA01000025">
    <property type="protein sequence ID" value="RKD15070.1"/>
    <property type="molecule type" value="Genomic_DNA"/>
</dbReference>
<keyword evidence="2" id="KW-0808">Transferase</keyword>
<dbReference type="AlphaFoldDB" id="A0A419S520"/>
<evidence type="ECO:0008006" key="6">
    <source>
        <dbReference type="Google" id="ProtNLM"/>
    </source>
</evidence>
<comment type="caution">
    <text evidence="4">The sequence shown here is derived from an EMBL/GenBank/DDBJ whole genome shotgun (WGS) entry which is preliminary data.</text>
</comment>
<organism evidence="4 5">
    <name type="scientific">Pelobium manganitolerans</name>
    <dbReference type="NCBI Taxonomy" id="1842495"/>
    <lineage>
        <taxon>Bacteria</taxon>
        <taxon>Pseudomonadati</taxon>
        <taxon>Bacteroidota</taxon>
        <taxon>Sphingobacteriia</taxon>
        <taxon>Sphingobacteriales</taxon>
        <taxon>Sphingobacteriaceae</taxon>
        <taxon>Pelobium</taxon>
    </lineage>
</organism>
<keyword evidence="3" id="KW-0479">Metal-binding</keyword>
<dbReference type="Gene3D" id="3.90.550.10">
    <property type="entry name" value="Spore Coat Polysaccharide Biosynthesis Protein SpsA, Chain A"/>
    <property type="match status" value="1"/>
</dbReference>
<dbReference type="SUPFAM" id="SSF53448">
    <property type="entry name" value="Nucleotide-diphospho-sugar transferases"/>
    <property type="match status" value="1"/>
</dbReference>
<keyword evidence="1" id="KW-0328">Glycosyltransferase</keyword>
<dbReference type="PANTHER" id="PTHR13778:SF47">
    <property type="entry name" value="LIPOPOLYSACCHARIDE 1,3-GALACTOSYLTRANSFERASE"/>
    <property type="match status" value="1"/>
</dbReference>
<dbReference type="GO" id="GO:0046872">
    <property type="term" value="F:metal ion binding"/>
    <property type="evidence" value="ECO:0007669"/>
    <property type="project" value="UniProtKB-KW"/>
</dbReference>
<evidence type="ECO:0000313" key="5">
    <source>
        <dbReference type="Proteomes" id="UP000283433"/>
    </source>
</evidence>
<dbReference type="OrthoDB" id="695971at2"/>
<proteinExistence type="predicted"/>
<dbReference type="RefSeq" id="WP_120181938.1">
    <property type="nucleotide sequence ID" value="NZ_MBTA01000025.1"/>
</dbReference>
<evidence type="ECO:0000256" key="1">
    <source>
        <dbReference type="ARBA" id="ARBA00022676"/>
    </source>
</evidence>
<protein>
    <recommendedName>
        <fullName evidence="6">Glycosyl transferase</fullName>
    </recommendedName>
</protein>
<reference evidence="4 5" key="1">
    <citation type="submission" date="2016-07" db="EMBL/GenBank/DDBJ databases">
        <title>Genome of Pelobium manganitolerans.</title>
        <authorList>
            <person name="Wu S."/>
            <person name="Wang G."/>
        </authorList>
    </citation>
    <scope>NUCLEOTIDE SEQUENCE [LARGE SCALE GENOMIC DNA]</scope>
    <source>
        <strain evidence="4 5">YS-25</strain>
    </source>
</reference>
<accession>A0A419S520</accession>
<dbReference type="InterPro" id="IPR002495">
    <property type="entry name" value="Glyco_trans_8"/>
</dbReference>
<evidence type="ECO:0000313" key="4">
    <source>
        <dbReference type="EMBL" id="RKD15070.1"/>
    </source>
</evidence>
<dbReference type="PANTHER" id="PTHR13778">
    <property type="entry name" value="GLYCOSYLTRANSFERASE 8 DOMAIN-CONTAINING PROTEIN"/>
    <property type="match status" value="1"/>
</dbReference>
<sequence length="296" mass="34401">MENNLLNIFFVLDKNYIVPFTVTLTSILENNKDLEIQAFVLHELGHNDTLELACKFFKDKYNIEIASISFEDKYFNDFHIAEHITKAGYFKLLLGQMIPESVSCGLYIDCDIAVTGSLKEFCTLDFYDDAKGEETPLCAVTDVRATKEITRLNKAGANLVSYFNTGVFFANLKKWRADNAAEKMIAIGQQYDKNLVYVDQDVMNVYFKTNYKELNDKYNADAAVKHVQLPVILHYHGISKPWHFVDNSPYKHIYRKYLKMTPFKNVKQQGISLENFARKYVRWFRQKLNPVPDYTI</sequence>
<dbReference type="InterPro" id="IPR050748">
    <property type="entry name" value="Glycosyltrans_8_dom-fam"/>
</dbReference>
<evidence type="ECO:0000256" key="2">
    <source>
        <dbReference type="ARBA" id="ARBA00022679"/>
    </source>
</evidence>
<dbReference type="Proteomes" id="UP000283433">
    <property type="component" value="Unassembled WGS sequence"/>
</dbReference>
<dbReference type="InterPro" id="IPR029044">
    <property type="entry name" value="Nucleotide-diphossugar_trans"/>
</dbReference>
<dbReference type="Pfam" id="PF01501">
    <property type="entry name" value="Glyco_transf_8"/>
    <property type="match status" value="1"/>
</dbReference>